<keyword evidence="3 7" id="KW-1133">Transmembrane helix</keyword>
<evidence type="ECO:0000256" key="7">
    <source>
        <dbReference type="SAM" id="Phobius"/>
    </source>
</evidence>
<keyword evidence="9" id="KW-1185">Reference proteome</keyword>
<keyword evidence="8" id="KW-0378">Hydrolase</keyword>
<organism evidence="8 9">
    <name type="scientific">Nocardioides ginsengisegetis</name>
    <dbReference type="NCBI Taxonomy" id="661491"/>
    <lineage>
        <taxon>Bacteria</taxon>
        <taxon>Bacillati</taxon>
        <taxon>Actinomycetota</taxon>
        <taxon>Actinomycetes</taxon>
        <taxon>Propionibacteriales</taxon>
        <taxon>Nocardioidaceae</taxon>
        <taxon>Nocardioides</taxon>
    </lineage>
</organism>
<dbReference type="InterPro" id="IPR001733">
    <property type="entry name" value="Peptidase_S26B"/>
</dbReference>
<dbReference type="GO" id="GO:0004252">
    <property type="term" value="F:serine-type endopeptidase activity"/>
    <property type="evidence" value="ECO:0007669"/>
    <property type="project" value="UniProtKB-UniRule"/>
</dbReference>
<dbReference type="GO" id="GO:0016020">
    <property type="term" value="C:membrane"/>
    <property type="evidence" value="ECO:0007669"/>
    <property type="project" value="UniProtKB-SubCell"/>
</dbReference>
<dbReference type="GO" id="GO:0009003">
    <property type="term" value="F:signal peptidase activity"/>
    <property type="evidence" value="ECO:0007669"/>
    <property type="project" value="UniProtKB-EC"/>
</dbReference>
<feature type="region of interest" description="Disordered" evidence="6">
    <location>
        <begin position="191"/>
        <end position="237"/>
    </location>
</feature>
<dbReference type="PRINTS" id="PR00728">
    <property type="entry name" value="SIGNALPTASE"/>
</dbReference>
<dbReference type="EC" id="3.4.21.89" evidence="5"/>
<feature type="transmembrane region" description="Helical" evidence="7">
    <location>
        <begin position="169"/>
        <end position="188"/>
    </location>
</feature>
<dbReference type="CDD" id="cd06530">
    <property type="entry name" value="S26_SPase_I"/>
    <property type="match status" value="1"/>
</dbReference>
<comment type="caution">
    <text evidence="8">The sequence shown here is derived from an EMBL/GenBank/DDBJ whole genome shotgun (WGS) entry which is preliminary data.</text>
</comment>
<protein>
    <recommendedName>
        <fullName evidence="5">Signal peptidase I</fullName>
        <ecNumber evidence="5">3.4.21.89</ecNumber>
    </recommendedName>
</protein>
<feature type="transmembrane region" description="Helical" evidence="7">
    <location>
        <begin position="32"/>
        <end position="57"/>
    </location>
</feature>
<dbReference type="PANTHER" id="PTHR10806:SF6">
    <property type="entry name" value="SIGNAL PEPTIDASE COMPLEX CATALYTIC SUBUNIT SEC11"/>
    <property type="match status" value="1"/>
</dbReference>
<dbReference type="RefSeq" id="WP_182537558.1">
    <property type="nucleotide sequence ID" value="NZ_JACGXA010000001.1"/>
</dbReference>
<evidence type="ECO:0000256" key="3">
    <source>
        <dbReference type="ARBA" id="ARBA00022989"/>
    </source>
</evidence>
<gene>
    <name evidence="8" type="ORF">FB382_001171</name>
</gene>
<keyword evidence="4 7" id="KW-0472">Membrane</keyword>
<dbReference type="NCBIfam" id="TIGR02228">
    <property type="entry name" value="sigpep_I_arch"/>
    <property type="match status" value="1"/>
</dbReference>
<comment type="subcellular location">
    <subcellularLocation>
        <location evidence="1">Membrane</location>
    </subcellularLocation>
</comment>
<evidence type="ECO:0000256" key="1">
    <source>
        <dbReference type="ARBA" id="ARBA00004370"/>
    </source>
</evidence>
<reference evidence="8 9" key="1">
    <citation type="submission" date="2020-07" db="EMBL/GenBank/DDBJ databases">
        <title>Sequencing the genomes of 1000 actinobacteria strains.</title>
        <authorList>
            <person name="Klenk H.-P."/>
        </authorList>
    </citation>
    <scope>NUCLEOTIDE SEQUENCE [LARGE SCALE GENOMIC DNA]</scope>
    <source>
        <strain evidence="8 9">DSM 21349</strain>
    </source>
</reference>
<dbReference type="InterPro" id="IPR036286">
    <property type="entry name" value="LexA/Signal_pep-like_sf"/>
</dbReference>
<evidence type="ECO:0000313" key="8">
    <source>
        <dbReference type="EMBL" id="MBA8802880.1"/>
    </source>
</evidence>
<keyword evidence="2 7" id="KW-0812">Transmembrane</keyword>
<dbReference type="EMBL" id="JACGXA010000001">
    <property type="protein sequence ID" value="MBA8802880.1"/>
    <property type="molecule type" value="Genomic_DNA"/>
</dbReference>
<accession>A0A7W3IYC4</accession>
<evidence type="ECO:0000256" key="5">
    <source>
        <dbReference type="NCBIfam" id="TIGR02228"/>
    </source>
</evidence>
<dbReference type="SUPFAM" id="SSF51306">
    <property type="entry name" value="LexA/Signal peptidase"/>
    <property type="match status" value="1"/>
</dbReference>
<dbReference type="Proteomes" id="UP000580910">
    <property type="component" value="Unassembled WGS sequence"/>
</dbReference>
<dbReference type="AlphaFoldDB" id="A0A7W3IYC4"/>
<dbReference type="InterPro" id="IPR019533">
    <property type="entry name" value="Peptidase_S26"/>
</dbReference>
<evidence type="ECO:0000256" key="6">
    <source>
        <dbReference type="SAM" id="MobiDB-lite"/>
    </source>
</evidence>
<evidence type="ECO:0000256" key="4">
    <source>
        <dbReference type="ARBA" id="ARBA00023136"/>
    </source>
</evidence>
<feature type="region of interest" description="Disordered" evidence="6">
    <location>
        <begin position="1"/>
        <end position="22"/>
    </location>
</feature>
<dbReference type="PANTHER" id="PTHR10806">
    <property type="entry name" value="SIGNAL PEPTIDASE COMPLEX CATALYTIC SUBUNIT SEC11"/>
    <property type="match status" value="1"/>
</dbReference>
<proteinExistence type="predicted"/>
<sequence>MSHTVASAGRHRVEAPAPSAARPSWGRRIGHWVANGVLLVCVLAFFAIALGPHLFGYRTATMLTGSMEPGIMPGDVVVTVPKPTSELKVGDVISYQIPIEDHRVETHRVTKIVRGKDGSTTIVTKGDNNPNVDPWTATLSDDTVWEARAVVPKLGTAIRVLRTPAVRHGVFWFAFGGLILLGLTLIWGKEEEGAEGGNDPSDTRGDTAGDAAGDADGTDSDDDHAQPSHEHEEVVAA</sequence>
<evidence type="ECO:0000313" key="9">
    <source>
        <dbReference type="Proteomes" id="UP000580910"/>
    </source>
</evidence>
<feature type="compositionally biased region" description="Basic and acidic residues" evidence="6">
    <location>
        <begin position="223"/>
        <end position="237"/>
    </location>
</feature>
<name>A0A7W3IYC4_9ACTN</name>
<dbReference type="GO" id="GO:0006465">
    <property type="term" value="P:signal peptide processing"/>
    <property type="evidence" value="ECO:0007669"/>
    <property type="project" value="UniProtKB-UniRule"/>
</dbReference>
<evidence type="ECO:0000256" key="2">
    <source>
        <dbReference type="ARBA" id="ARBA00022692"/>
    </source>
</evidence>